<evidence type="ECO:0000313" key="3">
    <source>
        <dbReference type="Proteomes" id="UP000757890"/>
    </source>
</evidence>
<protein>
    <submittedName>
        <fullName evidence="2">Uncharacterized protein</fullName>
    </submittedName>
</protein>
<keyword evidence="1" id="KW-1133">Transmembrane helix</keyword>
<comment type="caution">
    <text evidence="2">The sequence shown here is derived from an EMBL/GenBank/DDBJ whole genome shotgun (WGS) entry which is preliminary data.</text>
</comment>
<dbReference type="Proteomes" id="UP000757890">
    <property type="component" value="Unassembled WGS sequence"/>
</dbReference>
<accession>A0A930B8K9</accession>
<evidence type="ECO:0000313" key="2">
    <source>
        <dbReference type="EMBL" id="MBF1129534.1"/>
    </source>
</evidence>
<sequence length="208" mass="23415">MFSSVPAEILGLVAGWGFLLIVAAFCFPIRSSYQKPIGKGKIVMTAAVSSIVLVLGIGALSNLFLSWEKAGPSFLLWLTGIAVLEIGLLLAFTYRKTRRWRKQNPLYAVVRMEYRYGLWKERGVMLLSINRVPVQYSNDAVVAGRTAYIRAGEHTLELAGYTARHGYKRPSFPVEEGRCEKTVALKAGRHYQIIFDRKRKIFNINEGK</sequence>
<feature type="transmembrane region" description="Helical" evidence="1">
    <location>
        <begin position="74"/>
        <end position="94"/>
    </location>
</feature>
<name>A0A930B8K9_9FIRM</name>
<reference evidence="2" key="1">
    <citation type="submission" date="2020-04" db="EMBL/GenBank/DDBJ databases">
        <title>Deep metagenomics examines the oral microbiome during advanced dental caries in children, revealing novel taxa and co-occurrences with host molecules.</title>
        <authorList>
            <person name="Baker J.L."/>
            <person name="Morton J.T."/>
            <person name="Dinis M."/>
            <person name="Alvarez R."/>
            <person name="Tran N.C."/>
            <person name="Knight R."/>
            <person name="Edlund A."/>
        </authorList>
    </citation>
    <scope>NUCLEOTIDE SEQUENCE</scope>
    <source>
        <strain evidence="2">JCVI_32_bin.14</strain>
    </source>
</reference>
<keyword evidence="1" id="KW-0472">Membrane</keyword>
<evidence type="ECO:0000256" key="1">
    <source>
        <dbReference type="SAM" id="Phobius"/>
    </source>
</evidence>
<proteinExistence type="predicted"/>
<feature type="transmembrane region" description="Helical" evidence="1">
    <location>
        <begin position="12"/>
        <end position="30"/>
    </location>
</feature>
<dbReference type="EMBL" id="JABZMK010000031">
    <property type="protein sequence ID" value="MBF1129534.1"/>
    <property type="molecule type" value="Genomic_DNA"/>
</dbReference>
<dbReference type="AlphaFoldDB" id="A0A930B8K9"/>
<keyword evidence="1" id="KW-0812">Transmembrane</keyword>
<gene>
    <name evidence="2" type="ORF">HXL70_05750</name>
</gene>
<feature type="transmembrane region" description="Helical" evidence="1">
    <location>
        <begin position="42"/>
        <end position="62"/>
    </location>
</feature>
<organism evidence="2 3">
    <name type="scientific">Dialister invisus</name>
    <dbReference type="NCBI Taxonomy" id="218538"/>
    <lineage>
        <taxon>Bacteria</taxon>
        <taxon>Bacillati</taxon>
        <taxon>Bacillota</taxon>
        <taxon>Negativicutes</taxon>
        <taxon>Veillonellales</taxon>
        <taxon>Veillonellaceae</taxon>
        <taxon>Dialister</taxon>
    </lineage>
</organism>